<accession>A0ABU2NKC7</accession>
<dbReference type="InterPro" id="IPR013096">
    <property type="entry name" value="Cupin_2"/>
</dbReference>
<dbReference type="RefSeq" id="WP_311559967.1">
    <property type="nucleotide sequence ID" value="NZ_JAVREJ010000033.1"/>
</dbReference>
<organism evidence="3 4">
    <name type="scientific">Pseudonocardia charpentierae</name>
    <dbReference type="NCBI Taxonomy" id="3075545"/>
    <lineage>
        <taxon>Bacteria</taxon>
        <taxon>Bacillati</taxon>
        <taxon>Actinomycetota</taxon>
        <taxon>Actinomycetes</taxon>
        <taxon>Pseudonocardiales</taxon>
        <taxon>Pseudonocardiaceae</taxon>
        <taxon>Pseudonocardia</taxon>
    </lineage>
</organism>
<evidence type="ECO:0000313" key="3">
    <source>
        <dbReference type="EMBL" id="MDT0353453.1"/>
    </source>
</evidence>
<feature type="region of interest" description="Disordered" evidence="1">
    <location>
        <begin position="87"/>
        <end position="127"/>
    </location>
</feature>
<protein>
    <submittedName>
        <fullName evidence="3">Cupin domain-containing protein</fullName>
    </submittedName>
</protein>
<name>A0ABU2NKC7_9PSEU</name>
<dbReference type="Proteomes" id="UP001183202">
    <property type="component" value="Unassembled WGS sequence"/>
</dbReference>
<gene>
    <name evidence="3" type="ORF">RM445_28515</name>
</gene>
<feature type="domain" description="Cupin type-2" evidence="2">
    <location>
        <begin position="45"/>
        <end position="82"/>
    </location>
</feature>
<evidence type="ECO:0000313" key="4">
    <source>
        <dbReference type="Proteomes" id="UP001183202"/>
    </source>
</evidence>
<dbReference type="InterPro" id="IPR014710">
    <property type="entry name" value="RmlC-like_jellyroll"/>
</dbReference>
<sequence>MSLAYLAQAADHQKIEWLHGGVMSVLLDGDKTNGQLAMVRTHGSAGAAAPVHVHSHEDEVFVVLEGSGIFWVGDQRLQVSTGGVAPRAHAKIKQSHVRPAQRWGESGSNRRPDGSGVRYSAGFTSTR</sequence>
<dbReference type="Gene3D" id="2.60.120.10">
    <property type="entry name" value="Jelly Rolls"/>
    <property type="match status" value="1"/>
</dbReference>
<keyword evidence="4" id="KW-1185">Reference proteome</keyword>
<evidence type="ECO:0000256" key="1">
    <source>
        <dbReference type="SAM" id="MobiDB-lite"/>
    </source>
</evidence>
<dbReference type="EMBL" id="JAVREJ010000033">
    <property type="protein sequence ID" value="MDT0353453.1"/>
    <property type="molecule type" value="Genomic_DNA"/>
</dbReference>
<comment type="caution">
    <text evidence="3">The sequence shown here is derived from an EMBL/GenBank/DDBJ whole genome shotgun (WGS) entry which is preliminary data.</text>
</comment>
<dbReference type="PANTHER" id="PTHR36440:SF1">
    <property type="entry name" value="PUTATIVE (AFU_ORTHOLOGUE AFUA_8G07350)-RELATED"/>
    <property type="match status" value="1"/>
</dbReference>
<dbReference type="PANTHER" id="PTHR36440">
    <property type="entry name" value="PUTATIVE (AFU_ORTHOLOGUE AFUA_8G07350)-RELATED"/>
    <property type="match status" value="1"/>
</dbReference>
<reference evidence="4" key="1">
    <citation type="submission" date="2023-07" db="EMBL/GenBank/DDBJ databases">
        <title>30 novel species of actinomycetes from the DSMZ collection.</title>
        <authorList>
            <person name="Nouioui I."/>
        </authorList>
    </citation>
    <scope>NUCLEOTIDE SEQUENCE [LARGE SCALE GENOMIC DNA]</scope>
    <source>
        <strain evidence="4">DSM 45834</strain>
    </source>
</reference>
<proteinExistence type="predicted"/>
<dbReference type="InterPro" id="IPR011051">
    <property type="entry name" value="RmlC_Cupin_sf"/>
</dbReference>
<evidence type="ECO:0000259" key="2">
    <source>
        <dbReference type="Pfam" id="PF07883"/>
    </source>
</evidence>
<dbReference type="InterPro" id="IPR053146">
    <property type="entry name" value="QDO-like"/>
</dbReference>
<dbReference type="SUPFAM" id="SSF51182">
    <property type="entry name" value="RmlC-like cupins"/>
    <property type="match status" value="1"/>
</dbReference>
<dbReference type="Pfam" id="PF07883">
    <property type="entry name" value="Cupin_2"/>
    <property type="match status" value="1"/>
</dbReference>